<feature type="transmembrane region" description="Helical" evidence="7">
    <location>
        <begin position="28"/>
        <end position="45"/>
    </location>
</feature>
<feature type="domain" description="ABC3 transporter permease C-terminal" evidence="8">
    <location>
        <begin position="670"/>
        <end position="787"/>
    </location>
</feature>
<evidence type="ECO:0000256" key="1">
    <source>
        <dbReference type="ARBA" id="ARBA00004651"/>
    </source>
</evidence>
<feature type="transmembrane region" description="Helical" evidence="7">
    <location>
        <begin position="761"/>
        <end position="780"/>
    </location>
</feature>
<dbReference type="GO" id="GO:0098797">
    <property type="term" value="C:plasma membrane protein complex"/>
    <property type="evidence" value="ECO:0007669"/>
    <property type="project" value="TreeGrafter"/>
</dbReference>
<feature type="transmembrane region" description="Helical" evidence="7">
    <location>
        <begin position="712"/>
        <end position="741"/>
    </location>
</feature>
<feature type="transmembrane region" description="Helical" evidence="7">
    <location>
        <begin position="365"/>
        <end position="387"/>
    </location>
</feature>
<feature type="transmembrane region" description="Helical" evidence="7">
    <location>
        <begin position="442"/>
        <end position="463"/>
    </location>
</feature>
<evidence type="ECO:0000256" key="7">
    <source>
        <dbReference type="SAM" id="Phobius"/>
    </source>
</evidence>
<feature type="transmembrane region" description="Helical" evidence="7">
    <location>
        <begin position="278"/>
        <end position="299"/>
    </location>
</feature>
<evidence type="ECO:0000256" key="6">
    <source>
        <dbReference type="ARBA" id="ARBA00023136"/>
    </source>
</evidence>
<reference evidence="9 10" key="1">
    <citation type="submission" date="2019-06" db="EMBL/GenBank/DDBJ databases">
        <title>Quisquiliibacterium sp. nov., isolated from a maize field.</title>
        <authorList>
            <person name="Lin S.-Y."/>
            <person name="Tsai C.-F."/>
            <person name="Young C.-C."/>
        </authorList>
    </citation>
    <scope>NUCLEOTIDE SEQUENCE [LARGE SCALE GENOMIC DNA]</scope>
    <source>
        <strain evidence="9 10">CC-CFT501</strain>
    </source>
</reference>
<feature type="transmembrane region" description="Helical" evidence="7">
    <location>
        <begin position="320"/>
        <end position="345"/>
    </location>
</feature>
<dbReference type="GO" id="GO:0044874">
    <property type="term" value="P:lipoprotein localization to outer membrane"/>
    <property type="evidence" value="ECO:0007669"/>
    <property type="project" value="TreeGrafter"/>
</dbReference>
<feature type="domain" description="ABC3 transporter permease C-terminal" evidence="8">
    <location>
        <begin position="280"/>
        <end position="393"/>
    </location>
</feature>
<sequence>MQEAGRNLTPSPLVRIVLRELWHLRGQVLAAALVVACGIGAYVGMRGTYHSLLVAQSDYYRAYRFADVFAQLKRAPEGLVARIRAIPGVAEVRTRVVADVTLDVPGLAEPATGRLVSIPERRAPMLNDLALRAGRWVEPGRRDEVIASETFARANGLRIGDSIGAVLNGRWTRLVVVGLALSPEYVYEVGPGALFPDNRRFGVLWMSREALGPAFQMDGAFNDVSLSLAASAIEQEVVDRLDRALAPYGGLSAYARRDQLSHRILTDEFGEIEITSTWIPGLFLGVAAFLLYVVLARLVSMQRAQLGLLKAFGYRDLTVGLLYLGFAVFAVGAGTAAGIALGLYLGHLNVGMYADYFHFPRLAFAVHPPVLATAMLIGLAAASVGALDAVRRAQRLPPAEAMRPEPPAAFREGFVERSGAGRWLSPAARMILRNLARHPWKALLSIVGIALAVGIMVVGRFGLDSAAYLLRVQLDVVQRGDVSVMFHEPREEAARDEIARLPGVVRAEGFRAVPVWLRSGHRAKKVQVLGLDANAELRRLVDRELRPMALPPEGLALSRKLAEILDVVPGDRVELEVLEGARPVREVPVAAIVDEYLGLSVYMDRTTLSRLLREDRPLSGVDLDVDPAQAGQLYAALKRLPPVAAVAVKDTLRRTVQDSLDRAFRIFSRIIVAFAGIIVAGMVYNSARIALSERGNELASLRVLGFREREVVAILLGEQALLVAAAIPLGLAIGHGLAAALVPVFDREMFRLPLVISGETYAWASLTAIAAAVFSGILVARRIRRLDLIAVLKTRE</sequence>
<keyword evidence="6 7" id="KW-0472">Membrane</keyword>
<keyword evidence="4 7" id="KW-0812">Transmembrane</keyword>
<evidence type="ECO:0000313" key="10">
    <source>
        <dbReference type="Proteomes" id="UP000321548"/>
    </source>
</evidence>
<dbReference type="EMBL" id="VDUY01000003">
    <property type="protein sequence ID" value="TXL66196.1"/>
    <property type="molecule type" value="Genomic_DNA"/>
</dbReference>
<keyword evidence="10" id="KW-1185">Reference proteome</keyword>
<dbReference type="PANTHER" id="PTHR30489">
    <property type="entry name" value="LIPOPROTEIN-RELEASING SYSTEM TRANSMEMBRANE PROTEIN LOLE"/>
    <property type="match status" value="1"/>
</dbReference>
<accession>A0A5C8NYH9</accession>
<comment type="caution">
    <text evidence="9">The sequence shown here is derived from an EMBL/GenBank/DDBJ whole genome shotgun (WGS) entry which is preliminary data.</text>
</comment>
<organism evidence="9 10">
    <name type="scientific">Zeimonas arvi</name>
    <dbReference type="NCBI Taxonomy" id="2498847"/>
    <lineage>
        <taxon>Bacteria</taxon>
        <taxon>Pseudomonadati</taxon>
        <taxon>Pseudomonadota</taxon>
        <taxon>Betaproteobacteria</taxon>
        <taxon>Burkholderiales</taxon>
        <taxon>Burkholderiaceae</taxon>
        <taxon>Zeimonas</taxon>
    </lineage>
</organism>
<dbReference type="InterPro" id="IPR003838">
    <property type="entry name" value="ABC3_permease_C"/>
</dbReference>
<name>A0A5C8NYH9_9BURK</name>
<dbReference type="OrthoDB" id="5137249at2"/>
<evidence type="ECO:0000256" key="3">
    <source>
        <dbReference type="ARBA" id="ARBA00022475"/>
    </source>
</evidence>
<comment type="similarity">
    <text evidence="2">Belongs to the ABC-4 integral membrane protein family. LolC/E subfamily.</text>
</comment>
<comment type="subcellular location">
    <subcellularLocation>
        <location evidence="1">Cell membrane</location>
        <topology evidence="1">Multi-pass membrane protein</topology>
    </subcellularLocation>
</comment>
<proteinExistence type="inferred from homology"/>
<evidence type="ECO:0000256" key="4">
    <source>
        <dbReference type="ARBA" id="ARBA00022692"/>
    </source>
</evidence>
<feature type="transmembrane region" description="Helical" evidence="7">
    <location>
        <begin position="666"/>
        <end position="691"/>
    </location>
</feature>
<protein>
    <submittedName>
        <fullName evidence="9">ABC transporter permease</fullName>
    </submittedName>
</protein>
<evidence type="ECO:0000256" key="5">
    <source>
        <dbReference type="ARBA" id="ARBA00022989"/>
    </source>
</evidence>
<dbReference type="PANTHER" id="PTHR30489:SF0">
    <property type="entry name" value="LIPOPROTEIN-RELEASING SYSTEM TRANSMEMBRANE PROTEIN LOLE"/>
    <property type="match status" value="1"/>
</dbReference>
<dbReference type="AlphaFoldDB" id="A0A5C8NYH9"/>
<gene>
    <name evidence="9" type="ORF">FHP08_08970</name>
</gene>
<evidence type="ECO:0000313" key="9">
    <source>
        <dbReference type="EMBL" id="TXL66196.1"/>
    </source>
</evidence>
<keyword evidence="3" id="KW-1003">Cell membrane</keyword>
<dbReference type="Pfam" id="PF02687">
    <property type="entry name" value="FtsX"/>
    <property type="match status" value="2"/>
</dbReference>
<evidence type="ECO:0000259" key="8">
    <source>
        <dbReference type="Pfam" id="PF02687"/>
    </source>
</evidence>
<keyword evidence="5 7" id="KW-1133">Transmembrane helix</keyword>
<evidence type="ECO:0000256" key="2">
    <source>
        <dbReference type="ARBA" id="ARBA00005236"/>
    </source>
</evidence>
<dbReference type="RefSeq" id="WP_147704108.1">
    <property type="nucleotide sequence ID" value="NZ_VDUY01000003.1"/>
</dbReference>
<dbReference type="InterPro" id="IPR051447">
    <property type="entry name" value="Lipoprotein-release_system"/>
</dbReference>
<dbReference type="Proteomes" id="UP000321548">
    <property type="component" value="Unassembled WGS sequence"/>
</dbReference>